<dbReference type="RefSeq" id="WP_006555427.1">
    <property type="nucleotide sequence ID" value="NZ_JH992936.1"/>
</dbReference>
<gene>
    <name evidence="1" type="ORF">HMPREF9282_00527</name>
</gene>
<name>K9DMX1_9FIRM</name>
<dbReference type="Proteomes" id="UP000009891">
    <property type="component" value="Unassembled WGS sequence"/>
</dbReference>
<dbReference type="EMBL" id="AHAF01000003">
    <property type="protein sequence ID" value="EKU78730.1"/>
    <property type="molecule type" value="Genomic_DNA"/>
</dbReference>
<dbReference type="AlphaFoldDB" id="K9DMX1"/>
<dbReference type="STRING" id="883156.HMPREF9282_00527"/>
<dbReference type="HOGENOM" id="CLU_2439951_0_0_9"/>
<evidence type="ECO:0000313" key="1">
    <source>
        <dbReference type="EMBL" id="EKU78730.1"/>
    </source>
</evidence>
<reference evidence="1 2" key="1">
    <citation type="submission" date="2012-09" db="EMBL/GenBank/DDBJ databases">
        <title>The Genome Sequence of Veillonella ratti ACS-216-V-COL6B.</title>
        <authorList>
            <consortium name="The Broad Institute Genome Sequencing Platform"/>
            <person name="Earl A."/>
            <person name="Ward D."/>
            <person name="Feldgarden M."/>
            <person name="Gevers D."/>
            <person name="Saerens B."/>
            <person name="Vaneechoutte M."/>
            <person name="Walker B."/>
            <person name="Young S.K."/>
            <person name="Zeng Q."/>
            <person name="Gargeya S."/>
            <person name="Fitzgerald M."/>
            <person name="Haas B."/>
            <person name="Abouelleil A."/>
            <person name="Alvarado L."/>
            <person name="Arachchi H.M."/>
            <person name="Berlin A."/>
            <person name="Chapman S.B."/>
            <person name="Goldberg J."/>
            <person name="Griggs A."/>
            <person name="Gujja S."/>
            <person name="Hansen M."/>
            <person name="Howarth C."/>
            <person name="Imamovic A."/>
            <person name="Larimer J."/>
            <person name="McCowen C."/>
            <person name="Montmayeur A."/>
            <person name="Murphy C."/>
            <person name="Neiman D."/>
            <person name="Pearson M."/>
            <person name="Priest M."/>
            <person name="Roberts A."/>
            <person name="Saif S."/>
            <person name="Shea T."/>
            <person name="Sisk P."/>
            <person name="Sykes S."/>
            <person name="Wortman J."/>
            <person name="Nusbaum C."/>
            <person name="Birren B."/>
        </authorList>
    </citation>
    <scope>NUCLEOTIDE SEQUENCE [LARGE SCALE GENOMIC DNA]</scope>
    <source>
        <strain evidence="1 2">ACS-216-V-Col6b</strain>
    </source>
</reference>
<evidence type="ECO:0000313" key="2">
    <source>
        <dbReference type="Proteomes" id="UP000009891"/>
    </source>
</evidence>
<keyword evidence="2" id="KW-1185">Reference proteome</keyword>
<proteinExistence type="predicted"/>
<protein>
    <submittedName>
        <fullName evidence="1">Uncharacterized protein</fullName>
    </submittedName>
</protein>
<comment type="caution">
    <text evidence="1">The sequence shown here is derived from an EMBL/GenBank/DDBJ whole genome shotgun (WGS) entry which is preliminary data.</text>
</comment>
<sequence length="90" mass="10699">MSLPEIDRLRDINTEISQAYEAFYTRLLEGETPEAIVYPLLHILSELNRDLATAINDTDDLIDRLFYDIESLENDVEWWMDYAWEIDEVE</sequence>
<organism evidence="1 2">
    <name type="scientific">Veillonella seminalis ACS-216-V-Col6b</name>
    <dbReference type="NCBI Taxonomy" id="883156"/>
    <lineage>
        <taxon>Bacteria</taxon>
        <taxon>Bacillati</taxon>
        <taxon>Bacillota</taxon>
        <taxon>Negativicutes</taxon>
        <taxon>Veillonellales</taxon>
        <taxon>Veillonellaceae</taxon>
        <taxon>Veillonella</taxon>
    </lineage>
</organism>
<accession>K9DMX1</accession>